<feature type="transmembrane region" description="Helical" evidence="7">
    <location>
        <begin position="107"/>
        <end position="126"/>
    </location>
</feature>
<evidence type="ECO:0000256" key="3">
    <source>
        <dbReference type="ARBA" id="ARBA00022475"/>
    </source>
</evidence>
<keyword evidence="3" id="KW-1003">Cell membrane</keyword>
<evidence type="ECO:0000256" key="7">
    <source>
        <dbReference type="SAM" id="Phobius"/>
    </source>
</evidence>
<keyword evidence="5 7" id="KW-1133">Transmembrane helix</keyword>
<sequence length="314" mass="33515">MKEKALQRRNSFLLVLAAFIWGIAFVAQSEGGKFGPYTFNGIRFLLGAAVLCPVLLIMSKKNPDHKAPSPKSRKALITGGIACGIVLGFASTLQQLALFYGATAGKAGFLTTCYILIVPIIGLFLGKKCGWNIWIGIGLALIGLYLLCMKGSFSLQLPDLLLLLCALGFSFHILCVDHFSPLVDGIKLSCVQFLVAGIVSLIPAFFIDMQHSFANIPSTLAAFGAPAALISLLYAGILSSGAGYTLQVVGQKGINPTIASLLMSLESVFSVLGGWIILHERMNGRELFGCALIFAAVILAQIPLEAFRRKSSTQ</sequence>
<reference evidence="9 10" key="1">
    <citation type="journal article" date="2019" name="Nat. Med.">
        <title>A library of human gut bacterial isolates paired with longitudinal multiomics data enables mechanistic microbiome research.</title>
        <authorList>
            <person name="Poyet M."/>
            <person name="Groussin M."/>
            <person name="Gibbons S.M."/>
            <person name="Avila-Pacheco J."/>
            <person name="Jiang X."/>
            <person name="Kearney S.M."/>
            <person name="Perrotta A.R."/>
            <person name="Berdy B."/>
            <person name="Zhao S."/>
            <person name="Lieberman T.D."/>
            <person name="Swanson P.K."/>
            <person name="Smith M."/>
            <person name="Roesemann S."/>
            <person name="Alexander J.E."/>
            <person name="Rich S.A."/>
            <person name="Livny J."/>
            <person name="Vlamakis H."/>
            <person name="Clish C."/>
            <person name="Bullock K."/>
            <person name="Deik A."/>
            <person name="Scott J."/>
            <person name="Pierce K.A."/>
            <person name="Xavier R.J."/>
            <person name="Alm E.J."/>
        </authorList>
    </citation>
    <scope>NUCLEOTIDE SEQUENCE [LARGE SCALE GENOMIC DNA]</scope>
    <source>
        <strain evidence="9 10">BIOML-A3</strain>
    </source>
</reference>
<dbReference type="EMBL" id="WKRA01000012">
    <property type="protein sequence ID" value="MSD16202.1"/>
    <property type="molecule type" value="Genomic_DNA"/>
</dbReference>
<dbReference type="OrthoDB" id="9804865at2"/>
<comment type="subcellular location">
    <subcellularLocation>
        <location evidence="1">Cell membrane</location>
        <topology evidence="1">Multi-pass membrane protein</topology>
    </subcellularLocation>
</comment>
<evidence type="ECO:0000256" key="4">
    <source>
        <dbReference type="ARBA" id="ARBA00022692"/>
    </source>
</evidence>
<evidence type="ECO:0000313" key="10">
    <source>
        <dbReference type="Proteomes" id="UP000431304"/>
    </source>
</evidence>
<proteinExistence type="inferred from homology"/>
<evidence type="ECO:0000256" key="6">
    <source>
        <dbReference type="ARBA" id="ARBA00023136"/>
    </source>
</evidence>
<feature type="transmembrane region" description="Helical" evidence="7">
    <location>
        <begin position="188"/>
        <end position="207"/>
    </location>
</feature>
<dbReference type="Gene3D" id="1.10.3730.20">
    <property type="match status" value="1"/>
</dbReference>
<dbReference type="SUPFAM" id="SSF103481">
    <property type="entry name" value="Multidrug resistance efflux transporter EmrE"/>
    <property type="match status" value="2"/>
</dbReference>
<dbReference type="InterPro" id="IPR000620">
    <property type="entry name" value="EamA_dom"/>
</dbReference>
<comment type="caution">
    <text evidence="9">The sequence shown here is derived from an EMBL/GenBank/DDBJ whole genome shotgun (WGS) entry which is preliminary data.</text>
</comment>
<dbReference type="InterPro" id="IPR051258">
    <property type="entry name" value="Diverse_Substrate_Transporter"/>
</dbReference>
<feature type="transmembrane region" description="Helical" evidence="7">
    <location>
        <begin position="284"/>
        <end position="304"/>
    </location>
</feature>
<dbReference type="InterPro" id="IPR037185">
    <property type="entry name" value="EmrE-like"/>
</dbReference>
<dbReference type="AlphaFoldDB" id="A0A844DZ25"/>
<evidence type="ECO:0000256" key="1">
    <source>
        <dbReference type="ARBA" id="ARBA00004651"/>
    </source>
</evidence>
<feature type="transmembrane region" description="Helical" evidence="7">
    <location>
        <begin position="41"/>
        <end position="58"/>
    </location>
</feature>
<feature type="transmembrane region" description="Helical" evidence="7">
    <location>
        <begin position="159"/>
        <end position="176"/>
    </location>
</feature>
<keyword evidence="6 7" id="KW-0472">Membrane</keyword>
<name>A0A844DZ25_EUBRA</name>
<dbReference type="Pfam" id="PF00892">
    <property type="entry name" value="EamA"/>
    <property type="match status" value="2"/>
</dbReference>
<feature type="transmembrane region" description="Helical" evidence="7">
    <location>
        <begin position="227"/>
        <end position="246"/>
    </location>
</feature>
<organism evidence="9 10">
    <name type="scientific">Eubacterium ramulus</name>
    <dbReference type="NCBI Taxonomy" id="39490"/>
    <lineage>
        <taxon>Bacteria</taxon>
        <taxon>Bacillati</taxon>
        <taxon>Bacillota</taxon>
        <taxon>Clostridia</taxon>
        <taxon>Eubacteriales</taxon>
        <taxon>Eubacteriaceae</taxon>
        <taxon>Eubacterium</taxon>
    </lineage>
</organism>
<evidence type="ECO:0000313" key="9">
    <source>
        <dbReference type="EMBL" id="MSD16202.1"/>
    </source>
</evidence>
<evidence type="ECO:0000259" key="8">
    <source>
        <dbReference type="Pfam" id="PF00892"/>
    </source>
</evidence>
<dbReference type="PANTHER" id="PTHR42920:SF5">
    <property type="entry name" value="EAMA DOMAIN-CONTAINING PROTEIN"/>
    <property type="match status" value="1"/>
</dbReference>
<protein>
    <submittedName>
        <fullName evidence="9">EamA family transporter</fullName>
    </submittedName>
</protein>
<evidence type="ECO:0000256" key="5">
    <source>
        <dbReference type="ARBA" id="ARBA00022989"/>
    </source>
</evidence>
<accession>A0A844DZ25</accession>
<feature type="domain" description="EamA" evidence="8">
    <location>
        <begin position="12"/>
        <end position="147"/>
    </location>
</feature>
<comment type="similarity">
    <text evidence="2">Belongs to the EamA transporter family.</text>
</comment>
<feature type="transmembrane region" description="Helical" evidence="7">
    <location>
        <begin position="258"/>
        <end position="278"/>
    </location>
</feature>
<keyword evidence="4 7" id="KW-0812">Transmembrane</keyword>
<evidence type="ECO:0000256" key="2">
    <source>
        <dbReference type="ARBA" id="ARBA00007362"/>
    </source>
</evidence>
<dbReference type="GO" id="GO:0005886">
    <property type="term" value="C:plasma membrane"/>
    <property type="evidence" value="ECO:0007669"/>
    <property type="project" value="UniProtKB-SubCell"/>
</dbReference>
<feature type="transmembrane region" description="Helical" evidence="7">
    <location>
        <begin position="133"/>
        <end position="153"/>
    </location>
</feature>
<dbReference type="PANTHER" id="PTHR42920">
    <property type="entry name" value="OS03G0707200 PROTEIN-RELATED"/>
    <property type="match status" value="1"/>
</dbReference>
<feature type="domain" description="EamA" evidence="8">
    <location>
        <begin position="159"/>
        <end position="299"/>
    </location>
</feature>
<feature type="transmembrane region" description="Helical" evidence="7">
    <location>
        <begin position="79"/>
        <end position="101"/>
    </location>
</feature>
<dbReference type="Proteomes" id="UP000431304">
    <property type="component" value="Unassembled WGS sequence"/>
</dbReference>
<gene>
    <name evidence="9" type="ORF">GKE72_08960</name>
</gene>